<evidence type="ECO:0000256" key="4">
    <source>
        <dbReference type="ARBA" id="ARBA00022741"/>
    </source>
</evidence>
<protein>
    <submittedName>
        <fullName evidence="9">Polysaccharide biosynthesis tyrosine autokinase</fullName>
        <ecNumber evidence="9">2.7.10.2</ecNumber>
    </submittedName>
</protein>
<name>A0ABT7JH59_9DEIO</name>
<dbReference type="PANTHER" id="PTHR32309:SF31">
    <property type="entry name" value="CAPSULAR EXOPOLYSACCHARIDE FAMILY"/>
    <property type="match status" value="1"/>
</dbReference>
<dbReference type="Proteomes" id="UP001302059">
    <property type="component" value="Unassembled WGS sequence"/>
</dbReference>
<dbReference type="Pfam" id="PF10609">
    <property type="entry name" value="ParA"/>
    <property type="match status" value="1"/>
</dbReference>
<dbReference type="NCBIfam" id="TIGR01007">
    <property type="entry name" value="eps_fam"/>
    <property type="match status" value="1"/>
</dbReference>
<dbReference type="InterPro" id="IPR003856">
    <property type="entry name" value="LPS_length_determ_N"/>
</dbReference>
<dbReference type="PANTHER" id="PTHR32309">
    <property type="entry name" value="TYROSINE-PROTEIN KINASE"/>
    <property type="match status" value="1"/>
</dbReference>
<keyword evidence="3" id="KW-0812">Transmembrane</keyword>
<evidence type="ECO:0000256" key="3">
    <source>
        <dbReference type="ARBA" id="ARBA00022692"/>
    </source>
</evidence>
<feature type="domain" description="Polysaccharide chain length determinant N-terminal" evidence="8">
    <location>
        <begin position="15"/>
        <end position="102"/>
    </location>
</feature>
<keyword evidence="9" id="KW-0808">Transferase</keyword>
<keyword evidence="7" id="KW-0472">Membrane</keyword>
<comment type="subcellular location">
    <subcellularLocation>
        <location evidence="1">Cell membrane</location>
        <topology evidence="1">Multi-pass membrane protein</topology>
    </subcellularLocation>
</comment>
<proteinExistence type="predicted"/>
<comment type="caution">
    <text evidence="9">The sequence shown here is derived from an EMBL/GenBank/DDBJ whole genome shotgun (WGS) entry which is preliminary data.</text>
</comment>
<accession>A0ABT7JH59</accession>
<evidence type="ECO:0000256" key="1">
    <source>
        <dbReference type="ARBA" id="ARBA00004651"/>
    </source>
</evidence>
<reference evidence="9 10" key="1">
    <citation type="submission" date="2023-05" db="EMBL/GenBank/DDBJ databases">
        <authorList>
            <person name="Gao F."/>
        </authorList>
    </citation>
    <scope>NUCLEOTIDE SEQUENCE [LARGE SCALE GENOMIC DNA]</scope>
    <source>
        <strain evidence="9 10">MIMF12</strain>
    </source>
</reference>
<dbReference type="SUPFAM" id="SSF52540">
    <property type="entry name" value="P-loop containing nucleoside triphosphate hydrolases"/>
    <property type="match status" value="1"/>
</dbReference>
<dbReference type="GO" id="GO:0004715">
    <property type="term" value="F:non-membrane spanning protein tyrosine kinase activity"/>
    <property type="evidence" value="ECO:0007669"/>
    <property type="project" value="UniProtKB-EC"/>
</dbReference>
<keyword evidence="10" id="KW-1185">Reference proteome</keyword>
<keyword evidence="5" id="KW-0067">ATP-binding</keyword>
<keyword evidence="4" id="KW-0547">Nucleotide-binding</keyword>
<evidence type="ECO:0000256" key="7">
    <source>
        <dbReference type="ARBA" id="ARBA00023136"/>
    </source>
</evidence>
<dbReference type="InterPro" id="IPR027417">
    <property type="entry name" value="P-loop_NTPase"/>
</dbReference>
<evidence type="ECO:0000256" key="5">
    <source>
        <dbReference type="ARBA" id="ARBA00022840"/>
    </source>
</evidence>
<evidence type="ECO:0000256" key="2">
    <source>
        <dbReference type="ARBA" id="ARBA00022475"/>
    </source>
</evidence>
<dbReference type="RefSeq" id="WP_285521038.1">
    <property type="nucleotide sequence ID" value="NZ_JASNGB010000009.1"/>
</dbReference>
<dbReference type="CDD" id="cd05387">
    <property type="entry name" value="BY-kinase"/>
    <property type="match status" value="1"/>
</dbReference>
<dbReference type="InterPro" id="IPR050445">
    <property type="entry name" value="Bact_polysacc_biosynth/exp"/>
</dbReference>
<sequence>MTQTPSGPNPSASSDEIDLKQVFTVLRRRALPLLAAPLVVGGLTYLVFRQQAPTYESVTSILSTQPMAGSTPLSGASVSAPQLPQGAVEQVIHSRQLVEQMSDVVEDASLPAAQKTALLDDLEEALRGGRVEGLSVRARLDTQQRGVYELRATGPSPEAARQLATAASQALLTWDLNRAREGVSRARQNLQRQLASLGQRLQGLPPGSPERESIVAARGQLLLDLSQATVLEEGAVGSLSLLVEANTPQAPIAPRPARNAALAALLTLFAGIGLALLLDALRRRVRGVTDIINLGLPTLGEMPKVPRAQRNQTVEAATRGGLYEAAGFVRVNLMPLLPETGALVAVTSARPGEGKSTVTATIATSFALADKRVLVIDLDLHRPVQQEFWSFSGRPWVALPGATEPQQTTVAQALTRPNQASALDVGRGVHLLPAGEIGRQVTSLLSHPEFPALLRRWAQAYDVVVIDTPPVLSVADAFVIARHTDGLVLVVEGGATSVPEVQRVVQNASSTQTRLLGVVLNKVSRSEQSYYSYSYAQQG</sequence>
<organism evidence="9 10">
    <name type="scientific">Deinococcus rhizophilus</name>
    <dbReference type="NCBI Taxonomy" id="3049544"/>
    <lineage>
        <taxon>Bacteria</taxon>
        <taxon>Thermotogati</taxon>
        <taxon>Deinococcota</taxon>
        <taxon>Deinococci</taxon>
        <taxon>Deinococcales</taxon>
        <taxon>Deinococcaceae</taxon>
        <taxon>Deinococcus</taxon>
    </lineage>
</organism>
<dbReference type="EMBL" id="JASNGB010000009">
    <property type="protein sequence ID" value="MDL2343009.1"/>
    <property type="molecule type" value="Genomic_DNA"/>
</dbReference>
<evidence type="ECO:0000313" key="10">
    <source>
        <dbReference type="Proteomes" id="UP001302059"/>
    </source>
</evidence>
<gene>
    <name evidence="9" type="ORF">QOL99_02470</name>
</gene>
<dbReference type="Gene3D" id="3.40.50.300">
    <property type="entry name" value="P-loop containing nucleotide triphosphate hydrolases"/>
    <property type="match status" value="1"/>
</dbReference>
<keyword evidence="2" id="KW-1003">Cell membrane</keyword>
<dbReference type="EC" id="2.7.10.2" evidence="9"/>
<evidence type="ECO:0000259" key="8">
    <source>
        <dbReference type="Pfam" id="PF02706"/>
    </source>
</evidence>
<evidence type="ECO:0000313" key="9">
    <source>
        <dbReference type="EMBL" id="MDL2343009.1"/>
    </source>
</evidence>
<dbReference type="InterPro" id="IPR033756">
    <property type="entry name" value="YlxH/NBP35"/>
</dbReference>
<dbReference type="Pfam" id="PF02706">
    <property type="entry name" value="Wzz"/>
    <property type="match status" value="1"/>
</dbReference>
<keyword evidence="6" id="KW-1133">Transmembrane helix</keyword>
<dbReference type="InterPro" id="IPR005702">
    <property type="entry name" value="Wzc-like_C"/>
</dbReference>
<evidence type="ECO:0000256" key="6">
    <source>
        <dbReference type="ARBA" id="ARBA00022989"/>
    </source>
</evidence>